<evidence type="ECO:0000256" key="1">
    <source>
        <dbReference type="PROSITE-ProRule" id="PRU00047"/>
    </source>
</evidence>
<dbReference type="EMBL" id="LSSL01000510">
    <property type="protein sequence ID" value="OLY84397.1"/>
    <property type="molecule type" value="Genomic_DNA"/>
</dbReference>
<dbReference type="InterPro" id="IPR036875">
    <property type="entry name" value="Znf_CCHC_sf"/>
</dbReference>
<sequence length="363" mass="40146">MINQANENPAPLNREPDITNPTQKKLYALTAFHQTTKPSCPAWGFTFGHAPKSSTKAETESFILEHTSLEHQLFGLFSRNFSDPSNAIRARGLIRKLRQGTRSVATYAAEFRTLAKDSGYDQLALVDQFLRGLKDNVMNLMIMNDLPKDLEGKISIAIRVDNRLASHSMLRQGNPDFFPRQYTGINNNAKIYGPAAPAAPEIDQNAPGTPMEVDAITSKFQPPLSQQEKQRRRDLRLCLYCSQPGHIADSCTAKSSSGKVQSQLASHSMLRQGNPDFFPRQYTGINNNAKIYGPAAPAAPEIDQNAPGTPMEVDAITSKFQPPLSQQEKQRRRDLRLCLYCSQPGHIADSCTAKSSSGKVQSQ</sequence>
<dbReference type="PROSITE" id="PS50158">
    <property type="entry name" value="ZF_CCHC"/>
    <property type="match status" value="2"/>
</dbReference>
<gene>
    <name evidence="3" type="ORF">AYI68_g1438</name>
</gene>
<proteinExistence type="predicted"/>
<dbReference type="AlphaFoldDB" id="A0A1R0H5I1"/>
<evidence type="ECO:0000259" key="2">
    <source>
        <dbReference type="PROSITE" id="PS50158"/>
    </source>
</evidence>
<organism evidence="3 4">
    <name type="scientific">Smittium mucronatum</name>
    <dbReference type="NCBI Taxonomy" id="133383"/>
    <lineage>
        <taxon>Eukaryota</taxon>
        <taxon>Fungi</taxon>
        <taxon>Fungi incertae sedis</taxon>
        <taxon>Zoopagomycota</taxon>
        <taxon>Kickxellomycotina</taxon>
        <taxon>Harpellomycetes</taxon>
        <taxon>Harpellales</taxon>
        <taxon>Legeriomycetaceae</taxon>
        <taxon>Smittium</taxon>
    </lineage>
</organism>
<keyword evidence="1" id="KW-0479">Metal-binding</keyword>
<dbReference type="InterPro" id="IPR032567">
    <property type="entry name" value="RTL1-rel"/>
</dbReference>
<evidence type="ECO:0000313" key="4">
    <source>
        <dbReference type="Proteomes" id="UP000187455"/>
    </source>
</evidence>
<keyword evidence="4" id="KW-1185">Reference proteome</keyword>
<feature type="domain" description="CCHC-type" evidence="2">
    <location>
        <begin position="238"/>
        <end position="251"/>
    </location>
</feature>
<dbReference type="OrthoDB" id="3363185at2759"/>
<accession>A0A1R0H5I1</accession>
<dbReference type="GO" id="GO:0008270">
    <property type="term" value="F:zinc ion binding"/>
    <property type="evidence" value="ECO:0007669"/>
    <property type="project" value="UniProtKB-KW"/>
</dbReference>
<feature type="domain" description="CCHC-type" evidence="2">
    <location>
        <begin position="338"/>
        <end position="351"/>
    </location>
</feature>
<keyword evidence="1" id="KW-0863">Zinc-finger</keyword>
<dbReference type="InterPro" id="IPR005162">
    <property type="entry name" value="Retrotrans_gag_dom"/>
</dbReference>
<dbReference type="STRING" id="133383.A0A1R0H5I1"/>
<dbReference type="InterPro" id="IPR001878">
    <property type="entry name" value="Znf_CCHC"/>
</dbReference>
<name>A0A1R0H5I1_9FUNG</name>
<evidence type="ECO:0000313" key="3">
    <source>
        <dbReference type="EMBL" id="OLY84397.1"/>
    </source>
</evidence>
<comment type="caution">
    <text evidence="3">The sequence shown here is derived from an EMBL/GenBank/DDBJ whole genome shotgun (WGS) entry which is preliminary data.</text>
</comment>
<reference evidence="3 4" key="1">
    <citation type="journal article" date="2016" name="Mol. Biol. Evol.">
        <title>Genome-Wide Survey of Gut Fungi (Harpellales) Reveals the First Horizontally Transferred Ubiquitin Gene from a Mosquito Host.</title>
        <authorList>
            <person name="Wang Y."/>
            <person name="White M.M."/>
            <person name="Kvist S."/>
            <person name="Moncalvo J.M."/>
        </authorList>
    </citation>
    <scope>NUCLEOTIDE SEQUENCE [LARGE SCALE GENOMIC DNA]</scope>
    <source>
        <strain evidence="3 4">ALG-7-W6</strain>
    </source>
</reference>
<keyword evidence="1" id="KW-0862">Zinc</keyword>
<dbReference type="GO" id="GO:0003676">
    <property type="term" value="F:nucleic acid binding"/>
    <property type="evidence" value="ECO:0007669"/>
    <property type="project" value="InterPro"/>
</dbReference>
<dbReference type="SUPFAM" id="SSF57756">
    <property type="entry name" value="Retrovirus zinc finger-like domains"/>
    <property type="match status" value="2"/>
</dbReference>
<dbReference type="SMART" id="SM00343">
    <property type="entry name" value="ZnF_C2HC"/>
    <property type="match status" value="2"/>
</dbReference>
<dbReference type="Gene3D" id="4.10.60.10">
    <property type="entry name" value="Zinc finger, CCHC-type"/>
    <property type="match status" value="1"/>
</dbReference>
<dbReference type="Pfam" id="PF03732">
    <property type="entry name" value="Retrotrans_gag"/>
    <property type="match status" value="1"/>
</dbReference>
<dbReference type="Proteomes" id="UP000187455">
    <property type="component" value="Unassembled WGS sequence"/>
</dbReference>
<dbReference type="PANTHER" id="PTHR15503:SF22">
    <property type="entry name" value="TRANSPOSON TY3-I GAG POLYPROTEIN"/>
    <property type="match status" value="1"/>
</dbReference>
<protein>
    <submittedName>
        <fullName evidence="3">Retrotransposon-derived protein PEG10</fullName>
    </submittedName>
</protein>
<dbReference type="PANTHER" id="PTHR15503">
    <property type="entry name" value="LDOC1 RELATED"/>
    <property type="match status" value="1"/>
</dbReference>